<feature type="compositionally biased region" description="Polar residues" evidence="10">
    <location>
        <begin position="1091"/>
        <end position="1101"/>
    </location>
</feature>
<keyword evidence="7" id="KW-0862">Zinc</keyword>
<reference evidence="14 15" key="1">
    <citation type="submission" date="2021-02" db="EMBL/GenBank/DDBJ databases">
        <title>Safari Cat Assemblies.</title>
        <authorList>
            <person name="Bredemeyer K.R."/>
            <person name="Murphy W.J."/>
        </authorList>
    </citation>
    <scope>NUCLEOTIDE SEQUENCE [LARGE SCALE GENOMIC DNA]</scope>
</reference>
<evidence type="ECO:0000256" key="1">
    <source>
        <dbReference type="ARBA" id="ARBA00004496"/>
    </source>
</evidence>
<evidence type="ECO:0000256" key="8">
    <source>
        <dbReference type="ARBA" id="ARBA00023054"/>
    </source>
</evidence>
<feature type="compositionally biased region" description="Low complexity" evidence="10">
    <location>
        <begin position="1291"/>
        <end position="1300"/>
    </location>
</feature>
<protein>
    <recommendedName>
        <fullName evidence="16">A-kinase anchoring protein 13</fullName>
    </recommendedName>
</protein>
<evidence type="ECO:0000259" key="11">
    <source>
        <dbReference type="PROSITE" id="PS50003"/>
    </source>
</evidence>
<feature type="compositionally biased region" description="Polar residues" evidence="10">
    <location>
        <begin position="695"/>
        <end position="707"/>
    </location>
</feature>
<accession>A0ABI7ZL50</accession>
<evidence type="ECO:0000256" key="5">
    <source>
        <dbReference type="ARBA" id="ARBA00022723"/>
    </source>
</evidence>
<dbReference type="InterPro" id="IPR046349">
    <property type="entry name" value="C1-like_sf"/>
</dbReference>
<dbReference type="InterPro" id="IPR000219">
    <property type="entry name" value="DH_dom"/>
</dbReference>
<evidence type="ECO:0000259" key="12">
    <source>
        <dbReference type="PROSITE" id="PS50010"/>
    </source>
</evidence>
<feature type="region of interest" description="Disordered" evidence="10">
    <location>
        <begin position="2479"/>
        <end position="2505"/>
    </location>
</feature>
<evidence type="ECO:0000256" key="9">
    <source>
        <dbReference type="SAM" id="Coils"/>
    </source>
</evidence>
<reference evidence="14" key="3">
    <citation type="submission" date="2025-09" db="UniProtKB">
        <authorList>
            <consortium name="Ensembl"/>
        </authorList>
    </citation>
    <scope>IDENTIFICATION</scope>
    <source>
        <strain evidence="14">breed Abyssinian</strain>
    </source>
</reference>
<dbReference type="InterPro" id="IPR035899">
    <property type="entry name" value="DBL_dom_sf"/>
</dbReference>
<dbReference type="Ensembl" id="ENSFCTT00005065344.1">
    <property type="protein sequence ID" value="ENSFCTP00005047315.1"/>
    <property type="gene ID" value="ENSFCTG00005022332.1"/>
</dbReference>
<evidence type="ECO:0000259" key="13">
    <source>
        <dbReference type="PROSITE" id="PS50081"/>
    </source>
</evidence>
<feature type="region of interest" description="Disordered" evidence="10">
    <location>
        <begin position="1423"/>
        <end position="1479"/>
    </location>
</feature>
<keyword evidence="3" id="KW-0597">Phosphoprotein</keyword>
<evidence type="ECO:0000313" key="14">
    <source>
        <dbReference type="Ensembl" id="ENSFCTP00005047315.1"/>
    </source>
</evidence>
<dbReference type="InterPro" id="IPR002219">
    <property type="entry name" value="PKC_DAG/PE"/>
</dbReference>
<sequence>MKLNPQQAPLYGDCVVTVLLAEEDKVEDDVVFYLVFSGSTLHHCTSTRKVSADTLETIAPDGGPRETLMHFAVRLGLLRLTWFLLQKPGGRGALSIHNQEGATPVSLALERGYHQLHQLLTEENAGEPDSWSRLSYEIPYGDCSVRHHRELDVYTLTSESEAHHEPPFPGDRCTGHIFKLRNIQQQLMKTNLKQMDNPMPLMVTAQDPSGVPAAQDTDSQCLCCASAPRDSQQRPLPEDTASSPCCPGSTAGGIASSCDLSGVAKEEHTDCSCGRRTAGVERKGEEVEAARAADCGAASGPSHCLQSVPDCGGKGAGGVPCCGLRNGETGTESAALAADQESPGAGDHVLQGDVAMQPSTAAIRHLSGGELAVGVPVTAGDPKCDLGNTDTPTQKNVLEAGGSTGEEVASSGVSTAGACDGRGPRKPTGEAGAPHGIPATASLEASRPVECSPAGSNREASTVKTAETETSRGCEGGAGVPPNPSPPVLAAAAEDTPADGFEPCAPLAGASVPASPSGLTFPGPQKDTANQEPETDSPPIQSPNGESPLCPPAGGGKPCAVSTRQQDMVTSGGVLAAERCDDIVTRPESHPGLPPTQHPPPAACCEGPQASPAAPSLVRDTQEHVAFCRLEVSDTKGQGGDLKLETNSTDTLGKEKGTAAPGLHTAPDGRDGPGGDANEPLEDGAAGLPVPSAALQLQPSMGNTSPTALGEEQGGPCLSAAPEVPNLEGGADSSLLPAGKATVASSSILTEEGKNLVLPESSDAQGQGGRDKAVTCSPVKEDTLSLGTFQEERRTPPPGQEAQGLRGEPGSAGCAEDRALEHGNTLDTPSACLDAETQQNKEVAPPVSPPTEGGAAQSLVPPGAGLAAAPRQEALGAEQGSSAPSPGLLPDGAEAQPCSRAFALDAGVQNLNSQGMNPACEVNGKVALDVAVANALPGTAGAGRQAASHNTQELPLPKASLSQEENMILGSPGALPDRGVTDPQGAATPELLPLGWKEADHGSSLGSSGEAQVDTQAHHILRQPVATEVPPEAGLPRTGDQAPGGERSAAPLPCAAHLPGSADSIEEAASRIVEAVLDQVKASGALLTGRGTSHMSLSSPPESGPVTERPVSASGGNVIAFVPGQTPQTGSVREEVPGNLAGCSAESRELEKMNLPADGPEPATEMPDLKAADEVDFRSNGRTGVASAEVAVGDVATTAEMKPGLKTQAINRESWCTIQPCPDAASLLAPTQSPGCDSFLDVGLARECASKPGVLKRESGSDSDLFQSPSEEVDSIIFSKPEEEQLVCDITGSSSSTDDTASLDRHSSHGSDVSLPQISNLNRSRDQQCLDSFYSHGAGAEGRESEGEAAGSGEMDEEEMDSITEVPTNRSVLRGSMRSLSPFRRHSWGPGKNAASDAEMNQRSSLRVLGDVVRRPPIHRRSFSLEGLTGGAGVGNKPSSSLDVNSANTKELRHPFSGEARGDSLMSLSEEDLESGQREHRMFDQQACHRSKQQGFNYCTSAISSPLTKSISLMTISHPGLDNSRPFHSTSANLTESITEETYSFLPQSPSKKDFEGKSGTKVSRTFSYIKNKMSSSKKSREKEKEKEKIKEKEKDLKEKDKDKKTVNGHAFSSIPVVGPVSCSQCVKPFTSKDAYTCASCGAFVHKGCRESLASCAKVKMKQPKGTLQAHDTSSLPTVIMRSKPSQPKERPRSAVLLVEETTAVPMFATRRSQQSVSLSKSVSIQNIAGVGNDENISNTWKFLSHSTDSLNKISKVNESTESLTDEGTDMNEGQLMGDFEMESKQLEAESWSRIVDSKFLKQQKKDVVKRQEVIYELMQTELHHVRTLKIMSDVYSRGMMTELLFEQQMVEKLFPCLDELISIHSQFFQRILERKKESLVDKSEKNFLIKRMGDVLVNQFSGENAERLKKTYGKFCGQHNQSVNYFKDLYTKDKRFQAFVKKKMSSSVVRRLGIPECILLVTQRITKYPVLFQRILQCTKDNEVEQGDLAQSLSLVKDVIGAVDSKVASYEKKVRLNEIYTKTDSKSIMRMKSGQMFAKEDLKRKKLVRDGSVFLKNAAGRLKEAQAVLLTDILVFLQEKDQKYVFASLDQKSTVISLKKLIVREVAHEEKGLFLISMGMRDPEMVEVHAGSKEERNSWIQIIQDTINTLNRDEDEGIPSESEEEKRALDSRARELKEQLQQKDQQILLLLEEKEMIFRDMTECSTPLPEECSPTHSSRVLFRSNTEEALRGGPLMKSAINEVEILQGLVSGSLGGTLGQAVSSPVEQEGTVGPVSLPRRAETFGGFDSHQMNASKGGEKEEGEDGQDLRRTESDSGLKKGGNANLVFMLKRNSEQVVQSVVHLHELLSTLQGVVLQQDSYIEDQKLLLAERALSRGSSRPSSLVEQEKQRSLEKQRQDLANLQRQQAQHLDEKRRREREWEARERALQEREARLAQREQDVRQGRQDLDRDRDELQFKKGAYQCDLERLRAAQKQLEREQEQLRRDAERLSQRQAEHDACQVSHPHTKLLRIPSFFPNPEESPLPSVPAIAKSGSLDSELSVSPKRNSISRTHKDKGPFHILSSTSQTNKVAEGPSPAPVPASASTRLFGLAKPKEKKEKKKKNKGSRSQSGDGPASEVPTEGEEIFC</sequence>
<dbReference type="SMART" id="SM00109">
    <property type="entry name" value="C1"/>
    <property type="match status" value="1"/>
</dbReference>
<dbReference type="Gene3D" id="3.30.60.20">
    <property type="match status" value="1"/>
</dbReference>
<keyword evidence="8 9" id="KW-0175">Coiled coil</keyword>
<feature type="compositionally biased region" description="Pro residues" evidence="10">
    <location>
        <begin position="592"/>
        <end position="602"/>
    </location>
</feature>
<reference evidence="14" key="2">
    <citation type="submission" date="2025-08" db="UniProtKB">
        <authorList>
            <consortium name="Ensembl"/>
        </authorList>
    </citation>
    <scope>IDENTIFICATION</scope>
    <source>
        <strain evidence="14">breed Abyssinian</strain>
    </source>
</reference>
<feature type="compositionally biased region" description="Basic and acidic residues" evidence="10">
    <location>
        <begin position="1579"/>
        <end position="1606"/>
    </location>
</feature>
<dbReference type="InterPro" id="IPR001849">
    <property type="entry name" value="PH_domain"/>
</dbReference>
<keyword evidence="2" id="KW-0963">Cytoplasm</keyword>
<feature type="region of interest" description="Disordered" evidence="10">
    <location>
        <begin position="2262"/>
        <end position="2322"/>
    </location>
</feature>
<dbReference type="Gene3D" id="2.30.29.30">
    <property type="entry name" value="Pleckstrin-homology domain (PH domain)/Phosphotyrosine-binding domain (PTB)"/>
    <property type="match status" value="1"/>
</dbReference>
<dbReference type="GeneTree" id="ENSGT00940000154146"/>
<evidence type="ECO:0008006" key="16">
    <source>
        <dbReference type="Google" id="ProtNLM"/>
    </source>
</evidence>
<feature type="domain" description="Phorbol-ester/DAG-type" evidence="13">
    <location>
        <begin position="1609"/>
        <end position="1656"/>
    </location>
</feature>
<dbReference type="CDD" id="cd20878">
    <property type="entry name" value="C1_AKAP13"/>
    <property type="match status" value="1"/>
</dbReference>
<keyword evidence="5" id="KW-0479">Metal-binding</keyword>
<evidence type="ECO:0000256" key="10">
    <source>
        <dbReference type="SAM" id="MobiDB-lite"/>
    </source>
</evidence>
<evidence type="ECO:0000256" key="4">
    <source>
        <dbReference type="ARBA" id="ARBA00022658"/>
    </source>
</evidence>
<name>A0ABI7ZL50_FELCA</name>
<dbReference type="CDD" id="cd00160">
    <property type="entry name" value="RhoGEF"/>
    <property type="match status" value="1"/>
</dbReference>
<evidence type="ECO:0000256" key="2">
    <source>
        <dbReference type="ARBA" id="ARBA00022490"/>
    </source>
</evidence>
<feature type="region of interest" description="Disordered" evidence="10">
    <location>
        <begin position="754"/>
        <end position="894"/>
    </location>
</feature>
<feature type="compositionally biased region" description="Basic and acidic residues" evidence="10">
    <location>
        <begin position="2479"/>
        <end position="2501"/>
    </location>
</feature>
<dbReference type="InterPro" id="IPR011993">
    <property type="entry name" value="PH-like_dom_sf"/>
</dbReference>
<dbReference type="InterPro" id="IPR051632">
    <property type="entry name" value="Rho_GEF"/>
</dbReference>
<feature type="compositionally biased region" description="Polar residues" evidence="10">
    <location>
        <begin position="527"/>
        <end position="545"/>
    </location>
</feature>
<feature type="compositionally biased region" description="Polar residues" evidence="10">
    <location>
        <begin position="1437"/>
        <end position="1449"/>
    </location>
</feature>
<keyword evidence="4" id="KW-0344">Guanine-nucleotide releasing factor</keyword>
<dbReference type="InterPro" id="IPR041020">
    <property type="entry name" value="PH_16"/>
</dbReference>
<feature type="region of interest" description="Disordered" evidence="10">
    <location>
        <begin position="1091"/>
        <end position="1111"/>
    </location>
</feature>
<feature type="region of interest" description="Disordered" evidence="10">
    <location>
        <begin position="1024"/>
        <end position="1054"/>
    </location>
</feature>
<organism evidence="14 15">
    <name type="scientific">Felis catus</name>
    <name type="common">Cat</name>
    <name type="synonym">Felis silvestris catus</name>
    <dbReference type="NCBI Taxonomy" id="9685"/>
    <lineage>
        <taxon>Eukaryota</taxon>
        <taxon>Metazoa</taxon>
        <taxon>Chordata</taxon>
        <taxon>Craniata</taxon>
        <taxon>Vertebrata</taxon>
        <taxon>Euteleostomi</taxon>
        <taxon>Mammalia</taxon>
        <taxon>Eutheria</taxon>
        <taxon>Laurasiatheria</taxon>
        <taxon>Carnivora</taxon>
        <taxon>Feliformia</taxon>
        <taxon>Felidae</taxon>
        <taxon>Felinae</taxon>
        <taxon>Felis</taxon>
    </lineage>
</organism>
<feature type="domain" description="DH" evidence="12">
    <location>
        <begin position="1810"/>
        <end position="2007"/>
    </location>
</feature>
<dbReference type="PANTHER" id="PTHR13944:SF18">
    <property type="entry name" value="A-KINASE ANCHOR PROTEIN 13"/>
    <property type="match status" value="1"/>
</dbReference>
<feature type="compositionally biased region" description="Basic and acidic residues" evidence="10">
    <location>
        <begin position="1450"/>
        <end position="1462"/>
    </location>
</feature>
<feature type="compositionally biased region" description="Polar residues" evidence="10">
    <location>
        <begin position="2537"/>
        <end position="2552"/>
    </location>
</feature>
<feature type="compositionally biased region" description="Low complexity" evidence="10">
    <location>
        <begin position="861"/>
        <end position="870"/>
    </location>
</feature>
<evidence type="ECO:0000313" key="15">
    <source>
        <dbReference type="Proteomes" id="UP000823872"/>
    </source>
</evidence>
<dbReference type="PROSITE" id="PS00479">
    <property type="entry name" value="ZF_DAG_PE_1"/>
    <property type="match status" value="1"/>
</dbReference>
<dbReference type="Pfam" id="PF17838">
    <property type="entry name" value="PH_16"/>
    <property type="match status" value="1"/>
</dbReference>
<evidence type="ECO:0000256" key="7">
    <source>
        <dbReference type="ARBA" id="ARBA00022833"/>
    </source>
</evidence>
<dbReference type="Gene3D" id="1.20.900.10">
    <property type="entry name" value="Dbl homology (DH) domain"/>
    <property type="match status" value="1"/>
</dbReference>
<dbReference type="SMART" id="SM00325">
    <property type="entry name" value="RhoGEF"/>
    <property type="match status" value="1"/>
</dbReference>
<dbReference type="PANTHER" id="PTHR13944">
    <property type="entry name" value="AGAP007712-PA"/>
    <property type="match status" value="1"/>
</dbReference>
<dbReference type="SUPFAM" id="SSF48065">
    <property type="entry name" value="DBL homology domain (DH-domain)"/>
    <property type="match status" value="1"/>
</dbReference>
<evidence type="ECO:0000256" key="3">
    <source>
        <dbReference type="ARBA" id="ARBA00022553"/>
    </source>
</evidence>
<dbReference type="PROSITE" id="PS50010">
    <property type="entry name" value="DH_2"/>
    <property type="match status" value="1"/>
</dbReference>
<feature type="coiled-coil region" evidence="9">
    <location>
        <begin position="2167"/>
        <end position="2194"/>
    </location>
</feature>
<feature type="compositionally biased region" description="Polar residues" evidence="10">
    <location>
        <begin position="1310"/>
        <end position="1320"/>
    </location>
</feature>
<feature type="coiled-coil region" evidence="9">
    <location>
        <begin position="2387"/>
        <end position="2432"/>
    </location>
</feature>
<dbReference type="CDD" id="cd13392">
    <property type="entry name" value="PH_AKAP13"/>
    <property type="match status" value="1"/>
</dbReference>
<feature type="region of interest" description="Disordered" evidence="10">
    <location>
        <begin position="2522"/>
        <end position="2630"/>
    </location>
</feature>
<evidence type="ECO:0000256" key="6">
    <source>
        <dbReference type="ARBA" id="ARBA00022771"/>
    </source>
</evidence>
<feature type="region of interest" description="Disordered" evidence="10">
    <location>
        <begin position="584"/>
        <end position="617"/>
    </location>
</feature>
<dbReference type="SMART" id="SM00233">
    <property type="entry name" value="PH"/>
    <property type="match status" value="1"/>
</dbReference>
<feature type="region of interest" description="Disordered" evidence="10">
    <location>
        <begin position="632"/>
        <end position="738"/>
    </location>
</feature>
<feature type="compositionally biased region" description="Basic and acidic residues" evidence="10">
    <location>
        <begin position="2308"/>
        <end position="2319"/>
    </location>
</feature>
<gene>
    <name evidence="14" type="primary">AKAP13</name>
</gene>
<feature type="region of interest" description="Disordered" evidence="10">
    <location>
        <begin position="383"/>
        <end position="572"/>
    </location>
</feature>
<dbReference type="Proteomes" id="UP000823872">
    <property type="component" value="Chromosome B3"/>
</dbReference>
<dbReference type="SUPFAM" id="SSF57889">
    <property type="entry name" value="Cysteine-rich domain"/>
    <property type="match status" value="1"/>
</dbReference>
<feature type="compositionally biased region" description="Basic and acidic residues" evidence="10">
    <location>
        <begin position="769"/>
        <end position="783"/>
    </location>
</feature>
<feature type="region of interest" description="Disordered" evidence="10">
    <location>
        <begin position="1291"/>
        <end position="1320"/>
    </location>
</feature>
<proteinExistence type="predicted"/>
<dbReference type="PROSITE" id="PS50003">
    <property type="entry name" value="PH_DOMAIN"/>
    <property type="match status" value="1"/>
</dbReference>
<dbReference type="PROSITE" id="PS50081">
    <property type="entry name" value="ZF_DAG_PE_2"/>
    <property type="match status" value="1"/>
</dbReference>
<feature type="compositionally biased region" description="Polar residues" evidence="10">
    <location>
        <begin position="454"/>
        <end position="465"/>
    </location>
</feature>
<dbReference type="SUPFAM" id="SSF50729">
    <property type="entry name" value="PH domain-like"/>
    <property type="match status" value="1"/>
</dbReference>
<comment type="subcellular location">
    <subcellularLocation>
        <location evidence="1">Cytoplasm</location>
    </subcellularLocation>
</comment>
<feature type="domain" description="PH" evidence="11">
    <location>
        <begin position="2047"/>
        <end position="2149"/>
    </location>
</feature>
<feature type="region of interest" description="Disordered" evidence="10">
    <location>
        <begin position="1335"/>
        <end position="1402"/>
    </location>
</feature>
<keyword evidence="15" id="KW-1185">Reference proteome</keyword>
<keyword evidence="6" id="KW-0863">Zinc-finger</keyword>
<dbReference type="Pfam" id="PF00621">
    <property type="entry name" value="RhoGEF"/>
    <property type="match status" value="1"/>
</dbReference>
<feature type="region of interest" description="Disordered" evidence="10">
    <location>
        <begin position="1572"/>
        <end position="1606"/>
    </location>
</feature>